<keyword evidence="4 6" id="KW-0808">Transferase</keyword>
<dbReference type="GO" id="GO:0006520">
    <property type="term" value="P:amino acid metabolic process"/>
    <property type="evidence" value="ECO:0007669"/>
    <property type="project" value="InterPro"/>
</dbReference>
<evidence type="ECO:0000313" key="9">
    <source>
        <dbReference type="Proteomes" id="UP000032545"/>
    </source>
</evidence>
<proteinExistence type="inferred from homology"/>
<dbReference type="Gene3D" id="3.90.1150.10">
    <property type="entry name" value="Aspartate Aminotransferase, domain 1"/>
    <property type="match status" value="1"/>
</dbReference>
<dbReference type="PATRIC" id="fig|1502723.3.peg.6012"/>
<dbReference type="Pfam" id="PF00155">
    <property type="entry name" value="Aminotran_1_2"/>
    <property type="match status" value="1"/>
</dbReference>
<feature type="domain" description="Aminotransferase class I/classII large" evidence="7">
    <location>
        <begin position="32"/>
        <end position="391"/>
    </location>
</feature>
<dbReference type="InterPro" id="IPR004839">
    <property type="entry name" value="Aminotransferase_I/II_large"/>
</dbReference>
<dbReference type="SUPFAM" id="SSF53383">
    <property type="entry name" value="PLP-dependent transferases"/>
    <property type="match status" value="1"/>
</dbReference>
<evidence type="ECO:0000256" key="5">
    <source>
        <dbReference type="ARBA" id="ARBA00022898"/>
    </source>
</evidence>
<keyword evidence="5" id="KW-0663">Pyridoxal phosphate</keyword>
<protein>
    <recommendedName>
        <fullName evidence="6">Aminotransferase</fullName>
        <ecNumber evidence="6">2.6.1.-</ecNumber>
    </recommendedName>
</protein>
<comment type="caution">
    <text evidence="8">The sequence shown here is derived from an EMBL/GenBank/DDBJ whole genome shotgun (WGS) entry which is preliminary data.</text>
</comment>
<evidence type="ECO:0000256" key="2">
    <source>
        <dbReference type="ARBA" id="ARBA00007441"/>
    </source>
</evidence>
<dbReference type="OrthoDB" id="9763453at2"/>
<dbReference type="InterPro" id="IPR050596">
    <property type="entry name" value="AspAT/PAT-like"/>
</dbReference>
<keyword evidence="9" id="KW-1185">Reference proteome</keyword>
<dbReference type="InterPro" id="IPR015422">
    <property type="entry name" value="PyrdxlP-dep_Trfase_small"/>
</dbReference>
<reference evidence="9" key="1">
    <citation type="submission" date="2015-02" db="EMBL/GenBank/DDBJ databases">
        <title>Draft Genome of Frankia sp. CpI1-S.</title>
        <authorList>
            <person name="Oshone R.T."/>
            <person name="Ngom M."/>
            <person name="Ghodhbane-Gtari F."/>
            <person name="Gtari M."/>
            <person name="Morris K."/>
            <person name="Thomas K."/>
            <person name="Sen A."/>
            <person name="Tisa L.S."/>
        </authorList>
    </citation>
    <scope>NUCLEOTIDE SEQUENCE [LARGE SCALE GENOMIC DNA]</scope>
    <source>
        <strain evidence="9">CpI1-S</strain>
    </source>
</reference>
<dbReference type="PROSITE" id="PS00105">
    <property type="entry name" value="AA_TRANSFER_CLASS_1"/>
    <property type="match status" value="1"/>
</dbReference>
<dbReference type="InterPro" id="IPR015424">
    <property type="entry name" value="PyrdxlP-dep_Trfase"/>
</dbReference>
<organism evidence="8 9">
    <name type="scientific">Frankia torreyi</name>
    <dbReference type="NCBI Taxonomy" id="1856"/>
    <lineage>
        <taxon>Bacteria</taxon>
        <taxon>Bacillati</taxon>
        <taxon>Actinomycetota</taxon>
        <taxon>Actinomycetes</taxon>
        <taxon>Frankiales</taxon>
        <taxon>Frankiaceae</taxon>
        <taxon>Frankia</taxon>
    </lineage>
</organism>
<sequence>MSRISSRIGGIAPSATLAVDATAKAMRAAGQDVVGFGAGEPDFPTPDHIVAAAEKACREPRMHRYTPAGGLPELRQAIAEKTARDSGVTVSAGQVLVTNGGKQAVYEAFATLLDPGDEVLLPAPYWTTYPESIRLAGGVPVDVVTGPEAGYRVTVEQLEAARTERTKILLFNSPSNPTGAVHTPEEVREIGRWAEQAGIWVLADEIYEHLVYGEARFASILAQVPELAERCVIVNGVAKTYAMTGWRVGWLIGPTDVVAAAANLQSHATSNVANVSQAAALAAVAGPLDAVATMRTAFDRRRLTMHRMLTETPGVSCPLPEGAFYCYPSLQGVLGRGLRGRTPTTSAELCQLILEEAGVAIVPGEAFGTPGFARLSYALSDEDLVKGVSRLSALLSEAA</sequence>
<dbReference type="Proteomes" id="UP000032545">
    <property type="component" value="Unassembled WGS sequence"/>
</dbReference>
<gene>
    <name evidence="8" type="ORF">FF36_01454</name>
</gene>
<dbReference type="RefSeq" id="WP_044884193.1">
    <property type="nucleotide sequence ID" value="NZ_JYFN01000008.1"/>
</dbReference>
<dbReference type="PANTHER" id="PTHR46383">
    <property type="entry name" value="ASPARTATE AMINOTRANSFERASE"/>
    <property type="match status" value="1"/>
</dbReference>
<name>A0A0D8BIF9_9ACTN</name>
<evidence type="ECO:0000256" key="6">
    <source>
        <dbReference type="RuleBase" id="RU000481"/>
    </source>
</evidence>
<dbReference type="Gene3D" id="3.40.640.10">
    <property type="entry name" value="Type I PLP-dependent aspartate aminotransferase-like (Major domain)"/>
    <property type="match status" value="1"/>
</dbReference>
<evidence type="ECO:0000259" key="7">
    <source>
        <dbReference type="Pfam" id="PF00155"/>
    </source>
</evidence>
<reference evidence="8 9" key="2">
    <citation type="journal article" date="2016" name="Genome Announc.">
        <title>Permanent Draft Genome Sequences for Two Variants of Frankia sp. Strain CpI1, the First Frankia Strain Isolated from Root Nodules of Comptonia peregrina.</title>
        <authorList>
            <person name="Oshone R."/>
            <person name="Hurst S.G.IV."/>
            <person name="Abebe-Akele F."/>
            <person name="Simpson S."/>
            <person name="Morris K."/>
            <person name="Thomas W.K."/>
            <person name="Tisa L.S."/>
        </authorList>
    </citation>
    <scope>NUCLEOTIDE SEQUENCE [LARGE SCALE GENOMIC DNA]</scope>
    <source>
        <strain evidence="9">CpI1-S</strain>
    </source>
</reference>
<dbReference type="InterPro" id="IPR015421">
    <property type="entry name" value="PyrdxlP-dep_Trfase_major"/>
</dbReference>
<comment type="cofactor">
    <cofactor evidence="1 6">
        <name>pyridoxal 5'-phosphate</name>
        <dbReference type="ChEBI" id="CHEBI:597326"/>
    </cofactor>
</comment>
<dbReference type="PANTHER" id="PTHR46383:SF1">
    <property type="entry name" value="ASPARTATE AMINOTRANSFERASE"/>
    <property type="match status" value="1"/>
</dbReference>
<evidence type="ECO:0000256" key="1">
    <source>
        <dbReference type="ARBA" id="ARBA00001933"/>
    </source>
</evidence>
<dbReference type="InterPro" id="IPR004838">
    <property type="entry name" value="NHTrfase_class1_PyrdxlP-BS"/>
</dbReference>
<keyword evidence="3 6" id="KW-0032">Aminotransferase</keyword>
<evidence type="ECO:0000256" key="3">
    <source>
        <dbReference type="ARBA" id="ARBA00022576"/>
    </source>
</evidence>
<dbReference type="EC" id="2.6.1.-" evidence="6"/>
<dbReference type="CDD" id="cd00609">
    <property type="entry name" value="AAT_like"/>
    <property type="match status" value="1"/>
</dbReference>
<accession>A0A0D8BIF9</accession>
<evidence type="ECO:0000313" key="8">
    <source>
        <dbReference type="EMBL" id="KJE24053.1"/>
    </source>
</evidence>
<evidence type="ECO:0000256" key="4">
    <source>
        <dbReference type="ARBA" id="ARBA00022679"/>
    </source>
</evidence>
<dbReference type="FunFam" id="3.40.640.10:FF:000033">
    <property type="entry name" value="Aspartate aminotransferase"/>
    <property type="match status" value="1"/>
</dbReference>
<dbReference type="EMBL" id="JYFN01000008">
    <property type="protein sequence ID" value="KJE24053.1"/>
    <property type="molecule type" value="Genomic_DNA"/>
</dbReference>
<dbReference type="AlphaFoldDB" id="A0A0D8BIF9"/>
<dbReference type="GO" id="GO:0030170">
    <property type="term" value="F:pyridoxal phosphate binding"/>
    <property type="evidence" value="ECO:0007669"/>
    <property type="project" value="InterPro"/>
</dbReference>
<comment type="similarity">
    <text evidence="2 6">Belongs to the class-I pyridoxal-phosphate-dependent aminotransferase family.</text>
</comment>
<dbReference type="GO" id="GO:0008483">
    <property type="term" value="F:transaminase activity"/>
    <property type="evidence" value="ECO:0007669"/>
    <property type="project" value="UniProtKB-KW"/>
</dbReference>
<dbReference type="PRINTS" id="PR00753">
    <property type="entry name" value="ACCSYNTHASE"/>
</dbReference>